<name>A0A9D9IQC2_9BACT</name>
<sequence>MQIQKHPAEKEINKLVRIWEKSVKATHDFLKSGDIAFYRPFVEEFIHRVKIYTATEKGRTVAFMGLSDDCIEMLFVSPEKRKSGYGTELLNIAIYDEGIRKVDVNEQNTQALNFYLSKGFEIAGRDDTDGFGKPYPILHLQLPQAEVIETARLRLRPFSIGDLQAFHTICSDGQIADAGGWKRHVSEDESKGIMCGYFLNRKDVWAIELKTGGGLIGAIGFNADTRRSNPDARNLGYWLGRQHWGHGYMTEAAKAATACAYTKLGIGFVTAACFTGNHRSYRVLEKCGFIKEGVLHFSVKDENGSFRDEYIFYLPK</sequence>
<evidence type="ECO:0000313" key="5">
    <source>
        <dbReference type="EMBL" id="MBO8475886.1"/>
    </source>
</evidence>
<evidence type="ECO:0000256" key="3">
    <source>
        <dbReference type="ARBA" id="ARBA00038502"/>
    </source>
</evidence>
<dbReference type="PROSITE" id="PS51186">
    <property type="entry name" value="GNAT"/>
    <property type="match status" value="2"/>
</dbReference>
<comment type="similarity">
    <text evidence="3">Belongs to the acetyltransferase family. RimJ subfamily.</text>
</comment>
<dbReference type="AlphaFoldDB" id="A0A9D9IQC2"/>
<dbReference type="PANTHER" id="PTHR43792">
    <property type="entry name" value="GNAT FAMILY, PUTATIVE (AFU_ORTHOLOGUE AFUA_3G00765)-RELATED-RELATED"/>
    <property type="match status" value="1"/>
</dbReference>
<feature type="domain" description="N-acetyltransferase" evidence="4">
    <location>
        <begin position="153"/>
        <end position="315"/>
    </location>
</feature>
<dbReference type="Pfam" id="PF13302">
    <property type="entry name" value="Acetyltransf_3"/>
    <property type="match status" value="1"/>
</dbReference>
<dbReference type="InterPro" id="IPR016181">
    <property type="entry name" value="Acyl_CoA_acyltransferase"/>
</dbReference>
<dbReference type="EMBL" id="JADIMC010000033">
    <property type="protein sequence ID" value="MBO8475886.1"/>
    <property type="molecule type" value="Genomic_DNA"/>
</dbReference>
<keyword evidence="1" id="KW-0808">Transferase</keyword>
<evidence type="ECO:0000256" key="1">
    <source>
        <dbReference type="ARBA" id="ARBA00022679"/>
    </source>
</evidence>
<gene>
    <name evidence="5" type="ORF">IAB88_02715</name>
</gene>
<evidence type="ECO:0000313" key="6">
    <source>
        <dbReference type="Proteomes" id="UP000823598"/>
    </source>
</evidence>
<dbReference type="GO" id="GO:0008999">
    <property type="term" value="F:protein-N-terminal-alanine acetyltransferase activity"/>
    <property type="evidence" value="ECO:0007669"/>
    <property type="project" value="TreeGrafter"/>
</dbReference>
<dbReference type="InterPro" id="IPR000182">
    <property type="entry name" value="GNAT_dom"/>
</dbReference>
<dbReference type="Proteomes" id="UP000823598">
    <property type="component" value="Unassembled WGS sequence"/>
</dbReference>
<dbReference type="Gene3D" id="3.40.630.30">
    <property type="match status" value="2"/>
</dbReference>
<reference evidence="5" key="2">
    <citation type="journal article" date="2021" name="PeerJ">
        <title>Extensive microbial diversity within the chicken gut microbiome revealed by metagenomics and culture.</title>
        <authorList>
            <person name="Gilroy R."/>
            <person name="Ravi A."/>
            <person name="Getino M."/>
            <person name="Pursley I."/>
            <person name="Horton D.L."/>
            <person name="Alikhan N.F."/>
            <person name="Baker D."/>
            <person name="Gharbi K."/>
            <person name="Hall N."/>
            <person name="Watson M."/>
            <person name="Adriaenssens E.M."/>
            <person name="Foster-Nyarko E."/>
            <person name="Jarju S."/>
            <person name="Secka A."/>
            <person name="Antonio M."/>
            <person name="Oren A."/>
            <person name="Chaudhuri R.R."/>
            <person name="La Ragione R."/>
            <person name="Hildebrand F."/>
            <person name="Pallen M.J."/>
        </authorList>
    </citation>
    <scope>NUCLEOTIDE SEQUENCE</scope>
    <source>
        <strain evidence="5">6919</strain>
    </source>
</reference>
<feature type="domain" description="N-acetyltransferase" evidence="4">
    <location>
        <begin position="16"/>
        <end position="143"/>
    </location>
</feature>
<dbReference type="PANTHER" id="PTHR43792:SF8">
    <property type="entry name" value="[RIBOSOMAL PROTEIN US5]-ALANINE N-ACETYLTRANSFERASE"/>
    <property type="match status" value="1"/>
</dbReference>
<keyword evidence="2" id="KW-0012">Acyltransferase</keyword>
<organism evidence="5 6">
    <name type="scientific">Candidatus Limisoma faecipullorum</name>
    <dbReference type="NCBI Taxonomy" id="2840854"/>
    <lineage>
        <taxon>Bacteria</taxon>
        <taxon>Pseudomonadati</taxon>
        <taxon>Bacteroidota</taxon>
        <taxon>Bacteroidia</taxon>
        <taxon>Bacteroidales</taxon>
        <taxon>Candidatus Limisoma</taxon>
    </lineage>
</organism>
<evidence type="ECO:0000256" key="2">
    <source>
        <dbReference type="ARBA" id="ARBA00023315"/>
    </source>
</evidence>
<proteinExistence type="inferred from homology"/>
<dbReference type="Pfam" id="PF13508">
    <property type="entry name" value="Acetyltransf_7"/>
    <property type="match status" value="1"/>
</dbReference>
<protein>
    <submittedName>
        <fullName evidence="5">GNAT family N-acetyltransferase</fullName>
    </submittedName>
</protein>
<dbReference type="CDD" id="cd04301">
    <property type="entry name" value="NAT_SF"/>
    <property type="match status" value="1"/>
</dbReference>
<dbReference type="SUPFAM" id="SSF55729">
    <property type="entry name" value="Acyl-CoA N-acyltransferases (Nat)"/>
    <property type="match status" value="2"/>
</dbReference>
<comment type="caution">
    <text evidence="5">The sequence shown here is derived from an EMBL/GenBank/DDBJ whole genome shotgun (WGS) entry which is preliminary data.</text>
</comment>
<dbReference type="GO" id="GO:0005737">
    <property type="term" value="C:cytoplasm"/>
    <property type="evidence" value="ECO:0007669"/>
    <property type="project" value="TreeGrafter"/>
</dbReference>
<reference evidence="5" key="1">
    <citation type="submission" date="2020-10" db="EMBL/GenBank/DDBJ databases">
        <authorList>
            <person name="Gilroy R."/>
        </authorList>
    </citation>
    <scope>NUCLEOTIDE SEQUENCE</scope>
    <source>
        <strain evidence="5">6919</strain>
    </source>
</reference>
<evidence type="ECO:0000259" key="4">
    <source>
        <dbReference type="PROSITE" id="PS51186"/>
    </source>
</evidence>
<accession>A0A9D9IQC2</accession>
<dbReference type="InterPro" id="IPR051531">
    <property type="entry name" value="N-acetyltransferase"/>
</dbReference>